<feature type="domain" description="Ribosome maturation factor RimP C-terminal" evidence="5">
    <location>
        <begin position="92"/>
        <end position="163"/>
    </location>
</feature>
<dbReference type="HAMAP" id="MF_01077">
    <property type="entry name" value="RimP"/>
    <property type="match status" value="1"/>
</dbReference>
<dbReference type="Proteomes" id="UP001266099">
    <property type="component" value="Unassembled WGS sequence"/>
</dbReference>
<evidence type="ECO:0000313" key="6">
    <source>
        <dbReference type="EMBL" id="MDR6939073.1"/>
    </source>
</evidence>
<dbReference type="InterPro" id="IPR035956">
    <property type="entry name" value="RimP_N_sf"/>
</dbReference>
<feature type="domain" description="Ribosome maturation factor RimP N-terminal" evidence="4">
    <location>
        <begin position="23"/>
        <end position="89"/>
    </location>
</feature>
<dbReference type="PANTHER" id="PTHR33867">
    <property type="entry name" value="RIBOSOME MATURATION FACTOR RIMP"/>
    <property type="match status" value="1"/>
</dbReference>
<dbReference type="InterPro" id="IPR028989">
    <property type="entry name" value="RimP_N"/>
</dbReference>
<evidence type="ECO:0000259" key="4">
    <source>
        <dbReference type="Pfam" id="PF02576"/>
    </source>
</evidence>
<dbReference type="EMBL" id="JAVDUJ010000001">
    <property type="protein sequence ID" value="MDR6939073.1"/>
    <property type="molecule type" value="Genomic_DNA"/>
</dbReference>
<comment type="caution">
    <text evidence="6">The sequence shown here is derived from an EMBL/GenBank/DDBJ whole genome shotgun (WGS) entry which is preliminary data.</text>
</comment>
<dbReference type="InterPro" id="IPR028998">
    <property type="entry name" value="RimP_C"/>
</dbReference>
<keyword evidence="1 3" id="KW-0963">Cytoplasm</keyword>
<dbReference type="PANTHER" id="PTHR33867:SF1">
    <property type="entry name" value="RIBOSOME MATURATION FACTOR RIMP"/>
    <property type="match status" value="1"/>
</dbReference>
<dbReference type="SUPFAM" id="SSF75420">
    <property type="entry name" value="YhbC-like, N-terminal domain"/>
    <property type="match status" value="1"/>
</dbReference>
<organism evidence="6 7">
    <name type="scientific">Arcanobacterium hippocoleae</name>
    <dbReference type="NCBI Taxonomy" id="149017"/>
    <lineage>
        <taxon>Bacteria</taxon>
        <taxon>Bacillati</taxon>
        <taxon>Actinomycetota</taxon>
        <taxon>Actinomycetes</taxon>
        <taxon>Actinomycetales</taxon>
        <taxon>Actinomycetaceae</taxon>
        <taxon>Arcanobacterium</taxon>
    </lineage>
</organism>
<sequence>MVQNIALEDKIREIVAAEIAIRELYLEEVRIVRAGKFTTVRITVDLPAGQGGVSAAQLDEITRVISDLLDISDPIAGEYNLEISTPGTDRKLSTPRHYSRAIGRLAEFKLIDGTKFQARISATTSHSATVIPEKKVPKSDKVIYEPARELEFEQVKTARVMVELKKSANDSDEGE</sequence>
<keyword evidence="7" id="KW-1185">Reference proteome</keyword>
<evidence type="ECO:0000256" key="2">
    <source>
        <dbReference type="ARBA" id="ARBA00022517"/>
    </source>
</evidence>
<dbReference type="Pfam" id="PF02576">
    <property type="entry name" value="RimP_N"/>
    <property type="match status" value="1"/>
</dbReference>
<comment type="subcellular location">
    <subcellularLocation>
        <location evidence="3">Cytoplasm</location>
    </subcellularLocation>
</comment>
<gene>
    <name evidence="3" type="primary">rimP</name>
    <name evidence="6" type="ORF">J2S36_000616</name>
</gene>
<comment type="similarity">
    <text evidence="3">Belongs to the RimP family.</text>
</comment>
<evidence type="ECO:0000259" key="5">
    <source>
        <dbReference type="Pfam" id="PF17384"/>
    </source>
</evidence>
<accession>A0ABU1T161</accession>
<dbReference type="InterPro" id="IPR003728">
    <property type="entry name" value="Ribosome_maturation_RimP"/>
</dbReference>
<dbReference type="Pfam" id="PF17384">
    <property type="entry name" value="DUF150_C"/>
    <property type="match status" value="1"/>
</dbReference>
<evidence type="ECO:0000256" key="3">
    <source>
        <dbReference type="HAMAP-Rule" id="MF_01077"/>
    </source>
</evidence>
<proteinExistence type="inferred from homology"/>
<evidence type="ECO:0000313" key="7">
    <source>
        <dbReference type="Proteomes" id="UP001266099"/>
    </source>
</evidence>
<evidence type="ECO:0000256" key="1">
    <source>
        <dbReference type="ARBA" id="ARBA00022490"/>
    </source>
</evidence>
<dbReference type="RefSeq" id="WP_309955402.1">
    <property type="nucleotide sequence ID" value="NZ_CP136414.1"/>
</dbReference>
<name>A0ABU1T161_9ACTO</name>
<reference evidence="6 7" key="1">
    <citation type="submission" date="2023-07" db="EMBL/GenBank/DDBJ databases">
        <title>Sequencing the genomes of 1000 actinobacteria strains.</title>
        <authorList>
            <person name="Klenk H.-P."/>
        </authorList>
    </citation>
    <scope>NUCLEOTIDE SEQUENCE [LARGE SCALE GENOMIC DNA]</scope>
    <source>
        <strain evidence="6 7">DSM 15539</strain>
    </source>
</reference>
<comment type="function">
    <text evidence="3">Required for maturation of 30S ribosomal subunits.</text>
</comment>
<keyword evidence="2 3" id="KW-0690">Ribosome biogenesis</keyword>
<protein>
    <recommendedName>
        <fullName evidence="3">Ribosome maturation factor RimP</fullName>
    </recommendedName>
</protein>
<dbReference type="Gene3D" id="3.30.300.70">
    <property type="entry name" value="RimP-like superfamily, N-terminal"/>
    <property type="match status" value="1"/>
</dbReference>